<dbReference type="GO" id="GO:0006508">
    <property type="term" value="P:proteolysis"/>
    <property type="evidence" value="ECO:0007669"/>
    <property type="project" value="UniProtKB-KW"/>
</dbReference>
<dbReference type="PANTHER" id="PTHR21646">
    <property type="entry name" value="UBIQUITIN CARBOXYL-TERMINAL HYDROLASE"/>
    <property type="match status" value="1"/>
</dbReference>
<dbReference type="InterPro" id="IPR018200">
    <property type="entry name" value="USP_CS"/>
</dbReference>
<gene>
    <name evidence="21" type="primary">Usp22</name>
    <name evidence="21" type="ORF">GWK47_008994</name>
</gene>
<dbReference type="InterPro" id="IPR050185">
    <property type="entry name" value="Ub_carboxyl-term_hydrolase"/>
</dbReference>
<evidence type="ECO:0000256" key="13">
    <source>
        <dbReference type="ARBA" id="ARBA00038490"/>
    </source>
</evidence>
<evidence type="ECO:0000256" key="5">
    <source>
        <dbReference type="ARBA" id="ARBA00022771"/>
    </source>
</evidence>
<keyword evidence="12" id="KW-0539">Nucleus</keyword>
<keyword evidence="9" id="KW-0862">Zinc</keyword>
<dbReference type="PROSITE" id="PS50235">
    <property type="entry name" value="USP_3"/>
    <property type="match status" value="1"/>
</dbReference>
<dbReference type="GO" id="GO:0016579">
    <property type="term" value="P:protein deubiquitination"/>
    <property type="evidence" value="ECO:0007669"/>
    <property type="project" value="InterPro"/>
</dbReference>
<evidence type="ECO:0000256" key="4">
    <source>
        <dbReference type="ARBA" id="ARBA00022723"/>
    </source>
</evidence>
<dbReference type="GO" id="GO:0008270">
    <property type="term" value="F:zinc ion binding"/>
    <property type="evidence" value="ECO:0007669"/>
    <property type="project" value="UniProtKB-KW"/>
</dbReference>
<dbReference type="GO" id="GO:0004843">
    <property type="term" value="F:cysteine-type deubiquitinase activity"/>
    <property type="evidence" value="ECO:0007669"/>
    <property type="project" value="UniProtKB-UniRule"/>
</dbReference>
<keyword evidence="17" id="KW-0812">Transmembrane</keyword>
<keyword evidence="17" id="KW-1133">Transmembrane helix</keyword>
<dbReference type="InterPro" id="IPR001394">
    <property type="entry name" value="Peptidase_C19_UCH"/>
</dbReference>
<evidence type="ECO:0000256" key="7">
    <source>
        <dbReference type="ARBA" id="ARBA00022801"/>
    </source>
</evidence>
<dbReference type="PROSITE" id="PS00972">
    <property type="entry name" value="USP_1"/>
    <property type="match status" value="1"/>
</dbReference>
<feature type="domain" description="UBP-type" evidence="20">
    <location>
        <begin position="401"/>
        <end position="513"/>
    </location>
</feature>
<evidence type="ECO:0000256" key="16">
    <source>
        <dbReference type="SAM" id="MobiDB-lite"/>
    </source>
</evidence>
<keyword evidence="22" id="KW-1185">Reference proteome</keyword>
<evidence type="ECO:0000256" key="1">
    <source>
        <dbReference type="ARBA" id="ARBA00000707"/>
    </source>
</evidence>
<evidence type="ECO:0000256" key="2">
    <source>
        <dbReference type="ARBA" id="ARBA00004123"/>
    </source>
</evidence>
<keyword evidence="17" id="KW-0472">Membrane</keyword>
<keyword evidence="3 15" id="KW-0645">Protease</keyword>
<feature type="chain" id="PRO_5035194694" description="Ubiquitin carboxyl-terminal hydrolase" evidence="18">
    <location>
        <begin position="21"/>
        <end position="886"/>
    </location>
</feature>
<evidence type="ECO:0000256" key="8">
    <source>
        <dbReference type="ARBA" id="ARBA00022807"/>
    </source>
</evidence>
<dbReference type="SUPFAM" id="SSF54001">
    <property type="entry name" value="Cysteine proteinases"/>
    <property type="match status" value="1"/>
</dbReference>
<evidence type="ECO:0000256" key="14">
    <source>
        <dbReference type="PROSITE-ProRule" id="PRU00502"/>
    </source>
</evidence>
<comment type="catalytic activity">
    <reaction evidence="1 15">
        <text>Thiol-dependent hydrolysis of ester, thioester, amide, peptide and isopeptide bonds formed by the C-terminal Gly of ubiquitin (a 76-residue protein attached to proteins as an intracellular targeting signal).</text>
        <dbReference type="EC" id="3.4.19.12"/>
    </reaction>
</comment>
<name>A0A8J4XX97_CHIOP</name>
<feature type="region of interest" description="Disordered" evidence="16">
    <location>
        <begin position="55"/>
        <end position="76"/>
    </location>
</feature>
<keyword evidence="11" id="KW-0804">Transcription</keyword>
<evidence type="ECO:0000259" key="20">
    <source>
        <dbReference type="PROSITE" id="PS50271"/>
    </source>
</evidence>
<sequence length="886" mass="98361">MLGRGRGRLVALVTVTVTAARGSTRGGVGRAGWQGVGHKPQEGVCGCAEMAEGSRTQREAAGARSSPRRQEAGLGRRDAVPVRCGTLLEAAEGSRTQREAAGARSSPRRQEAGLGRRDAVQSRLALSFTNCYLSRFGWSTYPCGPAESLPTCMAHLDARAASLYSSLLTSTLAMCHFLEAQTWRKATAHAVHSLKKTSHQVTSQLDSALVSAAALRTQMQEQLSESRQALTSAFMEIRESAEEQRNQLERIFSMLGQLYNFVIGEFSGINAVVFYVVGVMVTLLVTCGSRTGGARLPLLLLMSVSFAVERFVVFFVFTYLDTLTPKESIETGVQIVRRLVATFGLLTVVAHAISFRDPLAAAAARLEELVTATKEIKTFFSLGEQEYGGREGQAVAATLTETFDHSDSSDDTYNPNEDSDKEEYFALLGGPSPAKWCVCSVCAAHAPRIHACLHCIHFACYQGHIQDHTTSMQHNLVVDVEQGQILCMACGDYVYDSEIRRIAVSCKEKARRSLGLTTEYRAWAPDTTEMTLLQAHPKRRRPTPNSTIGLRGLINLGNTCFMSCIIQALTHTPLLRDYFLSDKHVCQFNNDSTRCLVCEISRLFQEFYSGNKAPLILHKLLHLIWTHARHLAGYEQQDAHEFFIAALDVLHRHCQGNLPSNGDSTHTCSCIIDQIFTGGLQSDVVCQACNGVSTTIDPFWDISLDLGPCPYGTSKADKTVPTSLADCLERFTRPEHLGSSAKIKCNGCQSYQESTKQLTMKKLPIVCSFHLKRFEHSNRLHKKISTFISFPEHLDMTPFMSNRRNNNNNHNGITTHPTDINNRYSLFAVVNHVGSLDAGHYTAYVRQHRDQWYKCDDHMITRATIQDVLQSEGYLLFYHKQILEYD</sequence>
<dbReference type="PROSITE" id="PS50271">
    <property type="entry name" value="ZF_UBP"/>
    <property type="match status" value="1"/>
</dbReference>
<dbReference type="InterPro" id="IPR038765">
    <property type="entry name" value="Papain-like_cys_pep_sf"/>
</dbReference>
<dbReference type="Pfam" id="PF00443">
    <property type="entry name" value="UCH"/>
    <property type="match status" value="1"/>
</dbReference>
<evidence type="ECO:0000259" key="19">
    <source>
        <dbReference type="PROSITE" id="PS50235"/>
    </source>
</evidence>
<feature type="transmembrane region" description="Helical" evidence="17">
    <location>
        <begin position="298"/>
        <end position="320"/>
    </location>
</feature>
<evidence type="ECO:0000256" key="10">
    <source>
        <dbReference type="ARBA" id="ARBA00023015"/>
    </source>
</evidence>
<keyword evidence="10" id="KW-0805">Transcription regulation</keyword>
<evidence type="ECO:0000256" key="15">
    <source>
        <dbReference type="RuleBase" id="RU366025"/>
    </source>
</evidence>
<dbReference type="EMBL" id="JACEEZ010018632">
    <property type="protein sequence ID" value="KAG0716723.1"/>
    <property type="molecule type" value="Genomic_DNA"/>
</dbReference>
<dbReference type="Pfam" id="PF02148">
    <property type="entry name" value="zf-UBP"/>
    <property type="match status" value="1"/>
</dbReference>
<evidence type="ECO:0000256" key="6">
    <source>
        <dbReference type="ARBA" id="ARBA00022786"/>
    </source>
</evidence>
<evidence type="ECO:0000313" key="22">
    <source>
        <dbReference type="Proteomes" id="UP000770661"/>
    </source>
</evidence>
<dbReference type="OrthoDB" id="47475at2759"/>
<evidence type="ECO:0000256" key="17">
    <source>
        <dbReference type="SAM" id="Phobius"/>
    </source>
</evidence>
<dbReference type="AlphaFoldDB" id="A0A8J4XX97"/>
<dbReference type="EC" id="3.4.19.12" evidence="15"/>
<keyword evidence="18" id="KW-0732">Signal</keyword>
<dbReference type="Proteomes" id="UP000770661">
    <property type="component" value="Unassembled WGS sequence"/>
</dbReference>
<feature type="transmembrane region" description="Helical" evidence="17">
    <location>
        <begin position="258"/>
        <end position="286"/>
    </location>
</feature>
<dbReference type="PROSITE" id="PS00973">
    <property type="entry name" value="USP_2"/>
    <property type="match status" value="1"/>
</dbReference>
<comment type="similarity">
    <text evidence="13">Belongs to the peptidase C19 family. UBP8 subfamily.</text>
</comment>
<dbReference type="InterPro" id="IPR028889">
    <property type="entry name" value="USP"/>
</dbReference>
<dbReference type="GO" id="GO:0005634">
    <property type="term" value="C:nucleus"/>
    <property type="evidence" value="ECO:0007669"/>
    <property type="project" value="UniProtKB-SubCell"/>
</dbReference>
<feature type="domain" description="USP" evidence="19">
    <location>
        <begin position="551"/>
        <end position="881"/>
    </location>
</feature>
<keyword evidence="8 15" id="KW-0788">Thiol protease</keyword>
<dbReference type="CDD" id="cd02660">
    <property type="entry name" value="Peptidase_C19D"/>
    <property type="match status" value="1"/>
</dbReference>
<dbReference type="Gene3D" id="3.30.40.10">
    <property type="entry name" value="Zinc/RING finger domain, C3HC4 (zinc finger)"/>
    <property type="match status" value="1"/>
</dbReference>
<dbReference type="PANTHER" id="PTHR21646:SF33">
    <property type="entry name" value="UBIQUITIN CARBOXYL-TERMINAL HYDROLASE 22"/>
    <property type="match status" value="1"/>
</dbReference>
<keyword evidence="6 15" id="KW-0833">Ubl conjugation pathway</keyword>
<comment type="subcellular location">
    <subcellularLocation>
        <location evidence="2">Nucleus</location>
    </subcellularLocation>
</comment>
<feature type="region of interest" description="Disordered" evidence="16">
    <location>
        <begin position="92"/>
        <end position="116"/>
    </location>
</feature>
<reference evidence="21" key="1">
    <citation type="submission" date="2020-07" db="EMBL/GenBank/DDBJ databases">
        <title>The High-quality genome of the commercially important snow crab, Chionoecetes opilio.</title>
        <authorList>
            <person name="Jeong J.-H."/>
            <person name="Ryu S."/>
        </authorList>
    </citation>
    <scope>NUCLEOTIDE SEQUENCE</scope>
    <source>
        <strain evidence="21">MADBK_172401_WGS</strain>
        <tissue evidence="21">Digestive gland</tissue>
    </source>
</reference>
<comment type="caution">
    <text evidence="21">The sequence shown here is derived from an EMBL/GenBank/DDBJ whole genome shotgun (WGS) entry which is preliminary data.</text>
</comment>
<keyword evidence="4" id="KW-0479">Metal-binding</keyword>
<feature type="signal peptide" evidence="18">
    <location>
        <begin position="1"/>
        <end position="20"/>
    </location>
</feature>
<evidence type="ECO:0000256" key="18">
    <source>
        <dbReference type="SAM" id="SignalP"/>
    </source>
</evidence>
<dbReference type="Gene3D" id="3.90.70.10">
    <property type="entry name" value="Cysteine proteinases"/>
    <property type="match status" value="1"/>
</dbReference>
<dbReference type="InterPro" id="IPR013083">
    <property type="entry name" value="Znf_RING/FYVE/PHD"/>
</dbReference>
<protein>
    <recommendedName>
        <fullName evidence="15">Ubiquitin carboxyl-terminal hydrolase</fullName>
        <ecNumber evidence="15">3.4.19.12</ecNumber>
    </recommendedName>
</protein>
<dbReference type="InterPro" id="IPR001607">
    <property type="entry name" value="Znf_UBP"/>
</dbReference>
<evidence type="ECO:0000313" key="21">
    <source>
        <dbReference type="EMBL" id="KAG0716723.1"/>
    </source>
</evidence>
<evidence type="ECO:0000256" key="3">
    <source>
        <dbReference type="ARBA" id="ARBA00022670"/>
    </source>
</evidence>
<dbReference type="SUPFAM" id="SSF57850">
    <property type="entry name" value="RING/U-box"/>
    <property type="match status" value="1"/>
</dbReference>
<keyword evidence="5 14" id="KW-0863">Zinc-finger</keyword>
<organism evidence="21 22">
    <name type="scientific">Chionoecetes opilio</name>
    <name type="common">Atlantic snow crab</name>
    <name type="synonym">Cancer opilio</name>
    <dbReference type="NCBI Taxonomy" id="41210"/>
    <lineage>
        <taxon>Eukaryota</taxon>
        <taxon>Metazoa</taxon>
        <taxon>Ecdysozoa</taxon>
        <taxon>Arthropoda</taxon>
        <taxon>Crustacea</taxon>
        <taxon>Multicrustacea</taxon>
        <taxon>Malacostraca</taxon>
        <taxon>Eumalacostraca</taxon>
        <taxon>Eucarida</taxon>
        <taxon>Decapoda</taxon>
        <taxon>Pleocyemata</taxon>
        <taxon>Brachyura</taxon>
        <taxon>Eubrachyura</taxon>
        <taxon>Majoidea</taxon>
        <taxon>Majidae</taxon>
        <taxon>Chionoecetes</taxon>
    </lineage>
</organism>
<proteinExistence type="inferred from homology"/>
<keyword evidence="7 15" id="KW-0378">Hydrolase</keyword>
<evidence type="ECO:0000256" key="12">
    <source>
        <dbReference type="ARBA" id="ARBA00023242"/>
    </source>
</evidence>
<accession>A0A8J4XX97</accession>
<evidence type="ECO:0000256" key="9">
    <source>
        <dbReference type="ARBA" id="ARBA00022833"/>
    </source>
</evidence>
<evidence type="ECO:0000256" key="11">
    <source>
        <dbReference type="ARBA" id="ARBA00023163"/>
    </source>
</evidence>